<evidence type="ECO:0000313" key="2">
    <source>
        <dbReference type="Proteomes" id="UP000014174"/>
    </source>
</evidence>
<protein>
    <submittedName>
        <fullName evidence="1">Uncharacterized protein</fullName>
    </submittedName>
</protein>
<dbReference type="STRING" id="1150600.ADIARSV_0371"/>
<evidence type="ECO:0000313" key="1">
    <source>
        <dbReference type="EMBL" id="EOR96468.1"/>
    </source>
</evidence>
<organism evidence="1 2">
    <name type="scientific">Arcticibacter svalbardensis MN12-7</name>
    <dbReference type="NCBI Taxonomy" id="1150600"/>
    <lineage>
        <taxon>Bacteria</taxon>
        <taxon>Pseudomonadati</taxon>
        <taxon>Bacteroidota</taxon>
        <taxon>Sphingobacteriia</taxon>
        <taxon>Sphingobacteriales</taxon>
        <taxon>Sphingobacteriaceae</taxon>
        <taxon>Arcticibacter</taxon>
    </lineage>
</organism>
<comment type="caution">
    <text evidence="1">The sequence shown here is derived from an EMBL/GenBank/DDBJ whole genome shotgun (WGS) entry which is preliminary data.</text>
</comment>
<accession>R9GXR8</accession>
<dbReference type="Proteomes" id="UP000014174">
    <property type="component" value="Unassembled WGS sequence"/>
</dbReference>
<keyword evidence="2" id="KW-1185">Reference proteome</keyword>
<sequence length="50" mass="5635">MNDKPLNPSGNDFPEELYIQSLDLLKSLIQTPSYSGEETITADLIYSFLI</sequence>
<dbReference type="RefSeq" id="WP_016193621.1">
    <property type="nucleotide sequence ID" value="NZ_AQPN01000012.1"/>
</dbReference>
<proteinExistence type="predicted"/>
<name>R9GXR8_9SPHI</name>
<dbReference type="AlphaFoldDB" id="R9GXR8"/>
<dbReference type="EMBL" id="AQPN01000012">
    <property type="protein sequence ID" value="EOR96468.1"/>
    <property type="molecule type" value="Genomic_DNA"/>
</dbReference>
<reference evidence="1" key="1">
    <citation type="journal article" date="2013" name="Genome Announc.">
        <title>Draft Genome Sequence of Arcticibacter svalbardensis Strain MN12-7T, a Member of the Family Sphingobacteriaceae Isolated from an Arctic Soil Sample.</title>
        <authorList>
            <person name="Shivaji S."/>
            <person name="Ara S."/>
            <person name="Prasad S."/>
            <person name="Manasa B.P."/>
            <person name="Begum Z."/>
            <person name="Singh A."/>
            <person name="Kumar Pinnaka A."/>
        </authorList>
    </citation>
    <scope>NUCLEOTIDE SEQUENCE [LARGE SCALE GENOMIC DNA]</scope>
    <source>
        <strain evidence="1">MN12-7</strain>
    </source>
</reference>
<gene>
    <name evidence="1" type="ORF">ADIARSV_0371</name>
</gene>